<dbReference type="Gene3D" id="3.30.420.10">
    <property type="entry name" value="Ribonuclease H-like superfamily/Ribonuclease H"/>
    <property type="match status" value="1"/>
</dbReference>
<evidence type="ECO:0000313" key="1">
    <source>
        <dbReference type="EnsemblPlants" id="PAC:32985804.CDS.1"/>
    </source>
</evidence>
<protein>
    <submittedName>
        <fullName evidence="1">Uncharacterized protein</fullName>
    </submittedName>
</protein>
<reference evidence="1 2" key="1">
    <citation type="journal article" date="2008" name="Science">
        <title>The Physcomitrella genome reveals evolutionary insights into the conquest of land by plants.</title>
        <authorList>
            <person name="Rensing S."/>
            <person name="Lang D."/>
            <person name="Zimmer A."/>
            <person name="Terry A."/>
            <person name="Salamov A."/>
            <person name="Shapiro H."/>
            <person name="Nishiyama T."/>
            <person name="Perroud P.-F."/>
            <person name="Lindquist E."/>
            <person name="Kamisugi Y."/>
            <person name="Tanahashi T."/>
            <person name="Sakakibara K."/>
            <person name="Fujita T."/>
            <person name="Oishi K."/>
            <person name="Shin-I T."/>
            <person name="Kuroki Y."/>
            <person name="Toyoda A."/>
            <person name="Suzuki Y."/>
            <person name="Hashimoto A."/>
            <person name="Yamaguchi K."/>
            <person name="Sugano A."/>
            <person name="Kohara Y."/>
            <person name="Fujiyama A."/>
            <person name="Anterola A."/>
            <person name="Aoki S."/>
            <person name="Ashton N."/>
            <person name="Barbazuk W.B."/>
            <person name="Barker E."/>
            <person name="Bennetzen J."/>
            <person name="Bezanilla M."/>
            <person name="Blankenship R."/>
            <person name="Cho S.H."/>
            <person name="Dutcher S."/>
            <person name="Estelle M."/>
            <person name="Fawcett J.A."/>
            <person name="Gundlach H."/>
            <person name="Hanada K."/>
            <person name="Heyl A."/>
            <person name="Hicks K.A."/>
            <person name="Hugh J."/>
            <person name="Lohr M."/>
            <person name="Mayer K."/>
            <person name="Melkozernov A."/>
            <person name="Murata T."/>
            <person name="Nelson D."/>
            <person name="Pils B."/>
            <person name="Prigge M."/>
            <person name="Reiss B."/>
            <person name="Renner T."/>
            <person name="Rombauts S."/>
            <person name="Rushton P."/>
            <person name="Sanderfoot A."/>
            <person name="Schween G."/>
            <person name="Shiu S.-H."/>
            <person name="Stueber K."/>
            <person name="Theodoulou F.L."/>
            <person name="Tu H."/>
            <person name="Van de Peer Y."/>
            <person name="Verrier P.J."/>
            <person name="Waters E."/>
            <person name="Wood A."/>
            <person name="Yang L."/>
            <person name="Cove D."/>
            <person name="Cuming A."/>
            <person name="Hasebe M."/>
            <person name="Lucas S."/>
            <person name="Mishler D.B."/>
            <person name="Reski R."/>
            <person name="Grigoriev I."/>
            <person name="Quatrano R.S."/>
            <person name="Boore J.L."/>
        </authorList>
    </citation>
    <scope>NUCLEOTIDE SEQUENCE [LARGE SCALE GENOMIC DNA]</scope>
    <source>
        <strain evidence="1 2">cv. Gransden 2004</strain>
    </source>
</reference>
<dbReference type="EMBL" id="ABEU02000016">
    <property type="status" value="NOT_ANNOTATED_CDS"/>
    <property type="molecule type" value="Genomic_DNA"/>
</dbReference>
<name>A0A7I3ZZW5_PHYPA</name>
<dbReference type="EnsemblPlants" id="Pp3c16_16020V3.1">
    <property type="protein sequence ID" value="PAC:32985804.CDS.1"/>
    <property type="gene ID" value="Pp3c16_16020"/>
</dbReference>
<dbReference type="InterPro" id="IPR036397">
    <property type="entry name" value="RNaseH_sf"/>
</dbReference>
<dbReference type="Gramene" id="Pp3c16_16020V3.1">
    <property type="protein sequence ID" value="PAC:32985804.CDS.1"/>
    <property type="gene ID" value="Pp3c16_16020"/>
</dbReference>
<accession>A0A7I3ZZW5</accession>
<dbReference type="InterPro" id="IPR012337">
    <property type="entry name" value="RNaseH-like_sf"/>
</dbReference>
<proteinExistence type="predicted"/>
<dbReference type="Proteomes" id="UP000006727">
    <property type="component" value="Chromosome 16"/>
</dbReference>
<reference evidence="1" key="3">
    <citation type="submission" date="2020-12" db="UniProtKB">
        <authorList>
            <consortium name="EnsemblPlants"/>
        </authorList>
    </citation>
    <scope>IDENTIFICATION</scope>
</reference>
<organism evidence="1 2">
    <name type="scientific">Physcomitrium patens</name>
    <name type="common">Spreading-leaved earth moss</name>
    <name type="synonym">Physcomitrella patens</name>
    <dbReference type="NCBI Taxonomy" id="3218"/>
    <lineage>
        <taxon>Eukaryota</taxon>
        <taxon>Viridiplantae</taxon>
        <taxon>Streptophyta</taxon>
        <taxon>Embryophyta</taxon>
        <taxon>Bryophyta</taxon>
        <taxon>Bryophytina</taxon>
        <taxon>Bryopsida</taxon>
        <taxon>Funariidae</taxon>
        <taxon>Funariales</taxon>
        <taxon>Funariaceae</taxon>
        <taxon>Physcomitrium</taxon>
    </lineage>
</organism>
<evidence type="ECO:0000313" key="2">
    <source>
        <dbReference type="Proteomes" id="UP000006727"/>
    </source>
</evidence>
<dbReference type="SUPFAM" id="SSF53098">
    <property type="entry name" value="Ribonuclease H-like"/>
    <property type="match status" value="1"/>
</dbReference>
<sequence>MACFRTLAEILMDQKKDFFESFEALCTKALIDHCTISKNHLEVDGLIEQVVQTIKYDLRKCIYNMKYLQHLMLRYDTQFYI</sequence>
<keyword evidence="2" id="KW-1185">Reference proteome</keyword>
<reference evidence="1 2" key="2">
    <citation type="journal article" date="2018" name="Plant J.">
        <title>The Physcomitrella patens chromosome-scale assembly reveals moss genome structure and evolution.</title>
        <authorList>
            <person name="Lang D."/>
            <person name="Ullrich K.K."/>
            <person name="Murat F."/>
            <person name="Fuchs J."/>
            <person name="Jenkins J."/>
            <person name="Haas F.B."/>
            <person name="Piednoel M."/>
            <person name="Gundlach H."/>
            <person name="Van Bel M."/>
            <person name="Meyberg R."/>
            <person name="Vives C."/>
            <person name="Morata J."/>
            <person name="Symeonidi A."/>
            <person name="Hiss M."/>
            <person name="Muchero W."/>
            <person name="Kamisugi Y."/>
            <person name="Saleh O."/>
            <person name="Blanc G."/>
            <person name="Decker E.L."/>
            <person name="van Gessel N."/>
            <person name="Grimwood J."/>
            <person name="Hayes R.D."/>
            <person name="Graham S.W."/>
            <person name="Gunter L.E."/>
            <person name="McDaniel S.F."/>
            <person name="Hoernstein S.N.W."/>
            <person name="Larsson A."/>
            <person name="Li F.W."/>
            <person name="Perroud P.F."/>
            <person name="Phillips J."/>
            <person name="Ranjan P."/>
            <person name="Rokshar D.S."/>
            <person name="Rothfels C.J."/>
            <person name="Schneider L."/>
            <person name="Shu S."/>
            <person name="Stevenson D.W."/>
            <person name="Thummler F."/>
            <person name="Tillich M."/>
            <person name="Villarreal Aguilar J.C."/>
            <person name="Widiez T."/>
            <person name="Wong G.K."/>
            <person name="Wymore A."/>
            <person name="Zhang Y."/>
            <person name="Zimmer A.D."/>
            <person name="Quatrano R.S."/>
            <person name="Mayer K.F.X."/>
            <person name="Goodstein D."/>
            <person name="Casacuberta J.M."/>
            <person name="Vandepoele K."/>
            <person name="Reski R."/>
            <person name="Cuming A.C."/>
            <person name="Tuskan G.A."/>
            <person name="Maumus F."/>
            <person name="Salse J."/>
            <person name="Schmutz J."/>
            <person name="Rensing S.A."/>
        </authorList>
    </citation>
    <scope>NUCLEOTIDE SEQUENCE [LARGE SCALE GENOMIC DNA]</scope>
    <source>
        <strain evidence="1 2">cv. Gransden 2004</strain>
    </source>
</reference>